<evidence type="ECO:0000313" key="3">
    <source>
        <dbReference type="Proteomes" id="UP000009231"/>
    </source>
</evidence>
<accession>F6D623</accession>
<dbReference type="eggNOG" id="arCOG12645">
    <property type="taxonomic scope" value="Archaea"/>
</dbReference>
<sequence>MIDAGAMFIKQVAKIVEKRDNNSIDWIFLLKTFGFDDLLEEYPRLIRSQSWGDPDYPWNIINVIKDAYRDDKDAATLMIKDLFDDLKLEEEDFSKYPWLNEFLENNDFEMVIPSKTKYLDIEEVPDDFYRDLRDLINKSYSLGLYVAVLIFSRKMLENLIVDILRKKYRSDIDLFYIPKEGRFHGFKTLLENFHKKLNDFKLIAPSLDKTFIKKIDAFRLSGNSSAHTLVLTVTKKDLDDKKDDLNSVVKTLIRIKNNL</sequence>
<protein>
    <recommendedName>
        <fullName evidence="1">AbiJ N-terminal domain-containing protein</fullName>
    </recommendedName>
</protein>
<dbReference type="RefSeq" id="WP_013825173.1">
    <property type="nucleotide sequence ID" value="NC_015574.1"/>
</dbReference>
<dbReference type="HOGENOM" id="CLU_1072052_0_0_2"/>
<dbReference type="KEGG" id="mew:MSWAN_0635"/>
<dbReference type="EMBL" id="CP002772">
    <property type="protein sequence ID" value="AEG17671.1"/>
    <property type="molecule type" value="Genomic_DNA"/>
</dbReference>
<dbReference type="STRING" id="868131.MSWAN_0635"/>
<dbReference type="GeneID" id="10668125"/>
<evidence type="ECO:0000259" key="1">
    <source>
        <dbReference type="Pfam" id="PF18865"/>
    </source>
</evidence>
<proteinExistence type="predicted"/>
<evidence type="ECO:0000313" key="2">
    <source>
        <dbReference type="EMBL" id="AEG17671.1"/>
    </source>
</evidence>
<dbReference type="Pfam" id="PF18865">
    <property type="entry name" value="AbiJ_NTD5"/>
    <property type="match status" value="1"/>
</dbReference>
<gene>
    <name evidence="2" type="ordered locus">MSWAN_0635</name>
</gene>
<dbReference type="Proteomes" id="UP000009231">
    <property type="component" value="Chromosome"/>
</dbReference>
<reference evidence="2 3" key="1">
    <citation type="journal article" date="2014" name="Int. J. Syst. Evol. Microbiol.">
        <title>Methanobacterium paludis sp. nov. and a novel strain of Methanobacterium lacus isolated from northern peatlands.</title>
        <authorList>
            <person name="Cadillo-Quiroz H."/>
            <person name="Brauer S.L."/>
            <person name="Goodson N."/>
            <person name="Yavitt J.B."/>
            <person name="Zinder S.H."/>
        </authorList>
    </citation>
    <scope>NUCLEOTIDE SEQUENCE [LARGE SCALE GENOMIC DNA]</scope>
    <source>
        <strain evidence="3">DSM 25820 / JCM 18151 / SWAN1</strain>
    </source>
</reference>
<feature type="domain" description="AbiJ N-terminal" evidence="1">
    <location>
        <begin position="10"/>
        <end position="76"/>
    </location>
</feature>
<name>F6D623_METPW</name>
<dbReference type="AlphaFoldDB" id="F6D623"/>
<dbReference type="OrthoDB" id="124845at2157"/>
<organism evidence="2 3">
    <name type="scientific">Methanobacterium paludis (strain DSM 25820 / JCM 18151 / SWAN1)</name>
    <dbReference type="NCBI Taxonomy" id="868131"/>
    <lineage>
        <taxon>Archaea</taxon>
        <taxon>Methanobacteriati</taxon>
        <taxon>Methanobacteriota</taxon>
        <taxon>Methanomada group</taxon>
        <taxon>Methanobacteria</taxon>
        <taxon>Methanobacteriales</taxon>
        <taxon>Methanobacteriaceae</taxon>
        <taxon>Methanobacterium</taxon>
    </lineage>
</organism>
<keyword evidence="3" id="KW-1185">Reference proteome</keyword>
<dbReference type="InterPro" id="IPR040508">
    <property type="entry name" value="AbiJ_NTD5"/>
</dbReference>